<evidence type="ECO:0008006" key="3">
    <source>
        <dbReference type="Google" id="ProtNLM"/>
    </source>
</evidence>
<dbReference type="AlphaFoldDB" id="A0A1I1GTL5"/>
<gene>
    <name evidence="1" type="ORF">SAMN05421842_10160</name>
</gene>
<dbReference type="InterPro" id="IPR006450">
    <property type="entry name" value="Phage_HK97_gp6-like"/>
</dbReference>
<reference evidence="1 2" key="1">
    <citation type="submission" date="2016-10" db="EMBL/GenBank/DDBJ databases">
        <authorList>
            <person name="de Groot N.N."/>
        </authorList>
    </citation>
    <scope>NUCLEOTIDE SEQUENCE [LARGE SCALE GENOMIC DNA]</scope>
    <source>
        <strain evidence="1 2">DSM 12992</strain>
    </source>
</reference>
<evidence type="ECO:0000313" key="2">
    <source>
        <dbReference type="Proteomes" id="UP000199263"/>
    </source>
</evidence>
<sequence>MKINEVTTELLINYCNAYEEDSGLLEIFKDASINYIKSYTGLTIEEMNSMDDLTIALLVLVSGMFDNRSIEADKSNINLILDSILGLHSKNLV</sequence>
<proteinExistence type="predicted"/>
<keyword evidence="2" id="KW-1185">Reference proteome</keyword>
<dbReference type="EMBL" id="FOMG01000001">
    <property type="protein sequence ID" value="SFC15004.1"/>
    <property type="molecule type" value="Genomic_DNA"/>
</dbReference>
<dbReference type="NCBIfam" id="TIGR01560">
    <property type="entry name" value="put_DNA_pack"/>
    <property type="match status" value="1"/>
</dbReference>
<dbReference type="STRING" id="119641.SAMN05421842_10160"/>
<accession>A0A1I1GTL5</accession>
<protein>
    <recommendedName>
        <fullName evidence="3">Phage gp6-like head-tail connector protein</fullName>
    </recommendedName>
</protein>
<dbReference type="CDD" id="cd08054">
    <property type="entry name" value="gp6"/>
    <property type="match status" value="1"/>
</dbReference>
<dbReference type="OrthoDB" id="2057546at2"/>
<dbReference type="Proteomes" id="UP000199263">
    <property type="component" value="Unassembled WGS sequence"/>
</dbReference>
<organism evidence="1 2">
    <name type="scientific">Clostridium uliginosum</name>
    <dbReference type="NCBI Taxonomy" id="119641"/>
    <lineage>
        <taxon>Bacteria</taxon>
        <taxon>Bacillati</taxon>
        <taxon>Bacillota</taxon>
        <taxon>Clostridia</taxon>
        <taxon>Eubacteriales</taxon>
        <taxon>Clostridiaceae</taxon>
        <taxon>Clostridium</taxon>
    </lineage>
</organism>
<dbReference type="RefSeq" id="WP_090087445.1">
    <property type="nucleotide sequence ID" value="NZ_FOMG01000001.1"/>
</dbReference>
<name>A0A1I1GTL5_9CLOT</name>
<evidence type="ECO:0000313" key="1">
    <source>
        <dbReference type="EMBL" id="SFC15004.1"/>
    </source>
</evidence>